<dbReference type="AlphaFoldDB" id="A0A060LVV8"/>
<evidence type="ECO:0000313" key="2">
    <source>
        <dbReference type="EMBL" id="AIC94337.1"/>
    </source>
</evidence>
<evidence type="ECO:0000313" key="3">
    <source>
        <dbReference type="Proteomes" id="UP000027142"/>
    </source>
</evidence>
<dbReference type="HOGENOM" id="CLU_1188024_0_0_9"/>
<feature type="transmembrane region" description="Helical" evidence="1">
    <location>
        <begin position="149"/>
        <end position="167"/>
    </location>
</feature>
<keyword evidence="1" id="KW-0472">Membrane</keyword>
<accession>A0A060LVV8</accession>
<evidence type="ECO:0000256" key="1">
    <source>
        <dbReference type="SAM" id="Phobius"/>
    </source>
</evidence>
<dbReference type="KEGG" id="ble:BleG1_1759"/>
<keyword evidence="1" id="KW-1133">Transmembrane helix</keyword>
<dbReference type="Proteomes" id="UP000027142">
    <property type="component" value="Chromosome"/>
</dbReference>
<dbReference type="STRING" id="1246626.BleG1_1759"/>
<dbReference type="PATRIC" id="fig|1246626.3.peg.1752"/>
<keyword evidence="3" id="KW-1185">Reference proteome</keyword>
<protein>
    <submittedName>
        <fullName evidence="2">Uncharacterized protein</fullName>
    </submittedName>
</protein>
<keyword evidence="1" id="KW-0812">Transmembrane</keyword>
<sequence length="233" mass="27598">MTYEKLRLLLIIGFNIFSIFVLIYHTFMQPEFTNDSWVINIGVLVSMMLFFNFILFIHLLLSELLYKFVDKLNKKKFNAMNWLTTPKHSTIYSDLRNLRLNRDADYQENKLKVKKCINETFVNNEDLINFKKTLSIHNDSSRLVSLKNVVISILSGAITAIVVFIINSNQSQLPTMISVIALLFFLILIFLSFINNEIDRGKFILQVVEECLWDREKLEKRKKFDKQFRDYFL</sequence>
<dbReference type="EMBL" id="CP003923">
    <property type="protein sequence ID" value="AIC94337.1"/>
    <property type="molecule type" value="Genomic_DNA"/>
</dbReference>
<feature type="transmembrane region" description="Helical" evidence="1">
    <location>
        <begin position="39"/>
        <end position="66"/>
    </location>
</feature>
<feature type="transmembrane region" description="Helical" evidence="1">
    <location>
        <begin position="173"/>
        <end position="194"/>
    </location>
</feature>
<feature type="transmembrane region" description="Helical" evidence="1">
    <location>
        <begin position="7"/>
        <end position="27"/>
    </location>
</feature>
<organism evidence="2 3">
    <name type="scientific">Shouchella lehensis G1</name>
    <dbReference type="NCBI Taxonomy" id="1246626"/>
    <lineage>
        <taxon>Bacteria</taxon>
        <taxon>Bacillati</taxon>
        <taxon>Bacillota</taxon>
        <taxon>Bacilli</taxon>
        <taxon>Bacillales</taxon>
        <taxon>Bacillaceae</taxon>
        <taxon>Shouchella</taxon>
    </lineage>
</organism>
<gene>
    <name evidence="2" type="ORF">BleG1_1759</name>
</gene>
<reference evidence="2 3" key="1">
    <citation type="journal article" date="2014" name="Gene">
        <title>A comparative genomic analysis of the alkalitolerant soil bacterium Bacillus lehensis G1.</title>
        <authorList>
            <person name="Noor Y.M."/>
            <person name="Samsulrizal N.H."/>
            <person name="Jema'on N.A."/>
            <person name="Low K.O."/>
            <person name="Ramli A.N."/>
            <person name="Alias N.I."/>
            <person name="Damis S.I."/>
            <person name="Fuzi S.F."/>
            <person name="Isa M.N."/>
            <person name="Murad A.M."/>
            <person name="Raih M.F."/>
            <person name="Bakar F.D."/>
            <person name="Najimudin N."/>
            <person name="Mahadi N.M."/>
            <person name="Illias R.M."/>
        </authorList>
    </citation>
    <scope>NUCLEOTIDE SEQUENCE [LARGE SCALE GENOMIC DNA]</scope>
    <source>
        <strain evidence="2 3">G1</strain>
    </source>
</reference>
<dbReference type="RefSeq" id="WP_038479575.1">
    <property type="nucleotide sequence ID" value="NZ_CP003923.1"/>
</dbReference>
<name>A0A060LVV8_9BACI</name>
<proteinExistence type="predicted"/>